<evidence type="ECO:0000256" key="2">
    <source>
        <dbReference type="SAM" id="MobiDB-lite"/>
    </source>
</evidence>
<dbReference type="SUPFAM" id="SSF101447">
    <property type="entry name" value="Formin homology 2 domain (FH2 domain)"/>
    <property type="match status" value="1"/>
</dbReference>
<feature type="region of interest" description="Disordered" evidence="2">
    <location>
        <begin position="254"/>
        <end position="278"/>
    </location>
</feature>
<protein>
    <recommendedName>
        <fullName evidence="5">Protein CHUP1, chloroplastic</fullName>
    </recommendedName>
</protein>
<dbReference type="OrthoDB" id="673648at2759"/>
<evidence type="ECO:0000313" key="3">
    <source>
        <dbReference type="EMBL" id="KAF8387605.1"/>
    </source>
</evidence>
<feature type="compositionally biased region" description="Pro residues" evidence="2">
    <location>
        <begin position="260"/>
        <end position="272"/>
    </location>
</feature>
<accession>A0A834YGJ0</accession>
<dbReference type="GO" id="GO:0055028">
    <property type="term" value="C:cortical microtubule"/>
    <property type="evidence" value="ECO:0007669"/>
    <property type="project" value="TreeGrafter"/>
</dbReference>
<dbReference type="AlphaFoldDB" id="A0A834YGJ0"/>
<name>A0A834YGJ0_TETSI</name>
<dbReference type="EMBL" id="JABCRI010000020">
    <property type="protein sequence ID" value="KAF8387605.1"/>
    <property type="molecule type" value="Genomic_DNA"/>
</dbReference>
<dbReference type="OMA" id="YQSPKFK"/>
<keyword evidence="1" id="KW-0175">Coiled coil</keyword>
<feature type="compositionally biased region" description="Low complexity" evidence="2">
    <location>
        <begin position="18"/>
        <end position="28"/>
    </location>
</feature>
<dbReference type="InterPro" id="IPR040265">
    <property type="entry name" value="CHUP1/IPGA1-like"/>
</dbReference>
<reference evidence="3 4" key="1">
    <citation type="submission" date="2020-04" db="EMBL/GenBank/DDBJ databases">
        <title>Plant Genome Project.</title>
        <authorList>
            <person name="Zhang R.-G."/>
        </authorList>
    </citation>
    <scope>NUCLEOTIDE SEQUENCE [LARGE SCALE GENOMIC DNA]</scope>
    <source>
        <strain evidence="3">YNK0</strain>
        <tissue evidence="3">Leaf</tissue>
    </source>
</reference>
<gene>
    <name evidence="3" type="ORF">HHK36_026258</name>
</gene>
<comment type="caution">
    <text evidence="3">The sequence shown here is derived from an EMBL/GenBank/DDBJ whole genome shotgun (WGS) entry which is preliminary data.</text>
</comment>
<feature type="compositionally biased region" description="Basic and acidic residues" evidence="2">
    <location>
        <begin position="112"/>
        <end position="134"/>
    </location>
</feature>
<feature type="compositionally biased region" description="Polar residues" evidence="2">
    <location>
        <begin position="1"/>
        <end position="12"/>
    </location>
</feature>
<feature type="region of interest" description="Disordered" evidence="2">
    <location>
        <begin position="1"/>
        <end position="85"/>
    </location>
</feature>
<sequence>MKQETPATSAESKPSILPSTTPSRFRTSSKAKESPISEVSNGALPGLKARPRSVPPDPNSSQKVRRPLVLNKPKSAEDVVGSQKGREVEDVKFVGRFGNRAVVEQFARPRRRVDPVCKRNEDDPDGKKKELQEKLEASENLVKDLQSEVSALKSQLEKVQSFKMELELQNRQFSEDLATANAKISALSSRDQESVAEEFQSPKFKEVQKLIANKLENFGVKKEPINEVSTIKTQLAAPLHPFTKATDIHKKVPAFSSSLPLPPPPPPPPPTRRAPARAATTQKAPALLEFYHSLTKQERKKDNHSKPVVINAHSSIVGEIQNRSSHLLAVSISDVETKGEFIEVLIQKVQAAAYSNIDDVLKFMDWLDGELSSLADERAVLKNFSWPERKADALREAAIEYRDLKRLENEVSSFKDDTSMPCGAALKKMASLLDKYIKQASMKLAKMYMKRVSMELESVRNSERESTQEALLLQGVRFAYRAHQLICYLLMQFAGGLDSETMCAFEEIRQRVPVHMEGLENCWLA</sequence>
<organism evidence="3 4">
    <name type="scientific">Tetracentron sinense</name>
    <name type="common">Spur-leaf</name>
    <dbReference type="NCBI Taxonomy" id="13715"/>
    <lineage>
        <taxon>Eukaryota</taxon>
        <taxon>Viridiplantae</taxon>
        <taxon>Streptophyta</taxon>
        <taxon>Embryophyta</taxon>
        <taxon>Tracheophyta</taxon>
        <taxon>Spermatophyta</taxon>
        <taxon>Magnoliopsida</taxon>
        <taxon>Trochodendrales</taxon>
        <taxon>Trochodendraceae</taxon>
        <taxon>Tetracentron</taxon>
    </lineage>
</organism>
<dbReference type="Proteomes" id="UP000655225">
    <property type="component" value="Unassembled WGS sequence"/>
</dbReference>
<evidence type="ECO:0000256" key="1">
    <source>
        <dbReference type="ARBA" id="ARBA00023054"/>
    </source>
</evidence>
<proteinExistence type="predicted"/>
<keyword evidence="4" id="KW-1185">Reference proteome</keyword>
<dbReference type="PANTHER" id="PTHR31342">
    <property type="entry name" value="PROTEIN CHUP1, CHLOROPLASTIC"/>
    <property type="match status" value="1"/>
</dbReference>
<dbReference type="GO" id="GO:0072699">
    <property type="term" value="P:protein localization to cortical microtubule cytoskeleton"/>
    <property type="evidence" value="ECO:0007669"/>
    <property type="project" value="TreeGrafter"/>
</dbReference>
<feature type="region of interest" description="Disordered" evidence="2">
    <location>
        <begin position="108"/>
        <end position="134"/>
    </location>
</feature>
<evidence type="ECO:0008006" key="5">
    <source>
        <dbReference type="Google" id="ProtNLM"/>
    </source>
</evidence>
<dbReference type="PANTHER" id="PTHR31342:SF43">
    <property type="entry name" value="F11A17.16"/>
    <property type="match status" value="1"/>
</dbReference>
<evidence type="ECO:0000313" key="4">
    <source>
        <dbReference type="Proteomes" id="UP000655225"/>
    </source>
</evidence>